<dbReference type="Proteomes" id="UP001215231">
    <property type="component" value="Chromosome"/>
</dbReference>
<reference evidence="1 2" key="1">
    <citation type="journal article" date="2022" name="Mar. Drugs">
        <title>Bioassay-Guided Fractionation Leads to the Detection of Cholic Acid Generated by the Rare Thalassomonas sp.</title>
        <authorList>
            <person name="Pheiffer F."/>
            <person name="Schneider Y.K."/>
            <person name="Hansen E.H."/>
            <person name="Andersen J.H."/>
            <person name="Isaksson J."/>
            <person name="Busche T."/>
            <person name="R C."/>
            <person name="Kalinowski J."/>
            <person name="Zyl L.V."/>
            <person name="Trindade M."/>
        </authorList>
    </citation>
    <scope>NUCLEOTIDE SEQUENCE [LARGE SCALE GENOMIC DNA]</scope>
    <source>
        <strain evidence="1 2">A5K-61T</strain>
    </source>
</reference>
<evidence type="ECO:0008006" key="3">
    <source>
        <dbReference type="Google" id="ProtNLM"/>
    </source>
</evidence>
<name>A0ABY7VB86_9GAMM</name>
<gene>
    <name evidence="1" type="ORF">H3N35_22010</name>
</gene>
<proteinExistence type="predicted"/>
<evidence type="ECO:0000313" key="2">
    <source>
        <dbReference type="Proteomes" id="UP001215231"/>
    </source>
</evidence>
<keyword evidence="2" id="KW-1185">Reference proteome</keyword>
<dbReference type="RefSeq" id="WP_274050960.1">
    <property type="nucleotide sequence ID" value="NZ_CP059693.1"/>
</dbReference>
<accession>A0ABY7VB86</accession>
<evidence type="ECO:0000313" key="1">
    <source>
        <dbReference type="EMBL" id="WDE10895.1"/>
    </source>
</evidence>
<protein>
    <recommendedName>
        <fullName evidence="3">Natural product</fullName>
    </recommendedName>
</protein>
<sequence length="57" mass="6439">MKLTLKKKNLTNLSKDLNELHNEQTKQINGGAATLKNCEYPTTHTYTVAWGDCQAEM</sequence>
<dbReference type="EMBL" id="CP059693">
    <property type="protein sequence ID" value="WDE10895.1"/>
    <property type="molecule type" value="Genomic_DNA"/>
</dbReference>
<organism evidence="1 2">
    <name type="scientific">Thalassomonas haliotis</name>
    <dbReference type="NCBI Taxonomy" id="485448"/>
    <lineage>
        <taxon>Bacteria</taxon>
        <taxon>Pseudomonadati</taxon>
        <taxon>Pseudomonadota</taxon>
        <taxon>Gammaproteobacteria</taxon>
        <taxon>Alteromonadales</taxon>
        <taxon>Colwelliaceae</taxon>
        <taxon>Thalassomonas</taxon>
    </lineage>
</organism>